<protein>
    <submittedName>
        <fullName evidence="4">Uncharacterized protein</fullName>
    </submittedName>
</protein>
<dbReference type="PANTHER" id="PTHR24171:SF9">
    <property type="entry name" value="ANKYRIN REPEAT DOMAIN-CONTAINING PROTEIN 39"/>
    <property type="match status" value="1"/>
</dbReference>
<evidence type="ECO:0000313" key="5">
    <source>
        <dbReference type="Proteomes" id="UP000469452"/>
    </source>
</evidence>
<dbReference type="AlphaFoldDB" id="A0A6A5AWU3"/>
<reference evidence="4 5" key="1">
    <citation type="submission" date="2019-06" db="EMBL/GenBank/DDBJ databases">
        <title>Genomics analysis of Aphanomyces spp. identifies a new class of oomycete effector associated with host adaptation.</title>
        <authorList>
            <person name="Gaulin E."/>
        </authorList>
    </citation>
    <scope>NUCLEOTIDE SEQUENCE [LARGE SCALE GENOMIC DNA]</scope>
    <source>
        <strain evidence="4 5">E</strain>
    </source>
</reference>
<dbReference type="Pfam" id="PF12796">
    <property type="entry name" value="Ank_2"/>
    <property type="match status" value="1"/>
</dbReference>
<gene>
    <name evidence="4" type="ORF">AaE_001291</name>
</gene>
<dbReference type="PROSITE" id="PS50088">
    <property type="entry name" value="ANK_REPEAT"/>
    <property type="match status" value="2"/>
</dbReference>
<keyword evidence="1" id="KW-0677">Repeat</keyword>
<name>A0A6A5AWU3_APHAT</name>
<evidence type="ECO:0000256" key="1">
    <source>
        <dbReference type="ARBA" id="ARBA00022737"/>
    </source>
</evidence>
<dbReference type="EMBL" id="VJMI01002600">
    <property type="protein sequence ID" value="KAF0775009.1"/>
    <property type="molecule type" value="Genomic_DNA"/>
</dbReference>
<evidence type="ECO:0000256" key="3">
    <source>
        <dbReference type="PROSITE-ProRule" id="PRU00023"/>
    </source>
</evidence>
<dbReference type="Gene3D" id="1.25.40.20">
    <property type="entry name" value="Ankyrin repeat-containing domain"/>
    <property type="match status" value="1"/>
</dbReference>
<sequence length="195" mass="21649">MVLGKVPWAEFLRVKHILPMFALPTAKRRPEQPEAANEDVSIDTRDIRCSMSGGDAKGAIQVDELLEAAKEGVLPDVRRLCEVSEVDPDVRGYMGWTAAHWAARGGHVHILEYLRHIGANLDCLDRKGDCLLHKAAANGQNQVCIWLLEHNFNVQAVNNNGMTPLDLVREKASVSRDTHTTQCEALLLKEGECTF</sequence>
<accession>A0A6A5AWU3</accession>
<evidence type="ECO:0000313" key="4">
    <source>
        <dbReference type="EMBL" id="KAF0775009.1"/>
    </source>
</evidence>
<feature type="repeat" description="ANK" evidence="3">
    <location>
        <begin position="127"/>
        <end position="159"/>
    </location>
</feature>
<comment type="caution">
    <text evidence="4">The sequence shown here is derived from an EMBL/GenBank/DDBJ whole genome shotgun (WGS) entry which is preliminary data.</text>
</comment>
<feature type="repeat" description="ANK" evidence="3">
    <location>
        <begin position="94"/>
        <end position="126"/>
    </location>
</feature>
<dbReference type="InterPro" id="IPR002110">
    <property type="entry name" value="Ankyrin_rpt"/>
</dbReference>
<keyword evidence="2 3" id="KW-0040">ANK repeat</keyword>
<dbReference type="InterPro" id="IPR036770">
    <property type="entry name" value="Ankyrin_rpt-contain_sf"/>
</dbReference>
<organism evidence="4 5">
    <name type="scientific">Aphanomyces astaci</name>
    <name type="common">Crayfish plague agent</name>
    <dbReference type="NCBI Taxonomy" id="112090"/>
    <lineage>
        <taxon>Eukaryota</taxon>
        <taxon>Sar</taxon>
        <taxon>Stramenopiles</taxon>
        <taxon>Oomycota</taxon>
        <taxon>Saprolegniomycetes</taxon>
        <taxon>Saprolegniales</taxon>
        <taxon>Verrucalvaceae</taxon>
        <taxon>Aphanomyces</taxon>
    </lineage>
</organism>
<dbReference type="PROSITE" id="PS50297">
    <property type="entry name" value="ANK_REP_REGION"/>
    <property type="match status" value="1"/>
</dbReference>
<dbReference type="Proteomes" id="UP000469452">
    <property type="component" value="Unassembled WGS sequence"/>
</dbReference>
<evidence type="ECO:0000256" key="2">
    <source>
        <dbReference type="ARBA" id="ARBA00023043"/>
    </source>
</evidence>
<dbReference type="Pfam" id="PF13637">
    <property type="entry name" value="Ank_4"/>
    <property type="match status" value="1"/>
</dbReference>
<dbReference type="SMART" id="SM00248">
    <property type="entry name" value="ANK"/>
    <property type="match status" value="2"/>
</dbReference>
<proteinExistence type="predicted"/>
<dbReference type="PANTHER" id="PTHR24171">
    <property type="entry name" value="ANKYRIN REPEAT DOMAIN-CONTAINING PROTEIN 39-RELATED"/>
    <property type="match status" value="1"/>
</dbReference>
<dbReference type="SUPFAM" id="SSF48403">
    <property type="entry name" value="Ankyrin repeat"/>
    <property type="match status" value="1"/>
</dbReference>